<name>E9DHM3_COCPS</name>
<feature type="compositionally biased region" description="Polar residues" evidence="8">
    <location>
        <begin position="68"/>
        <end position="82"/>
    </location>
</feature>
<sequence length="390" mass="43430">METMLVSSPVKKRKNKDEDHKLSKKRKHHDPGTHSSPEHKKKEKHHRKHKSNAEPLHPEFSLEHTKPLSKSQGSQTDSQDPIDSSPFHLVETTLYLPLSPISLSPTHALSCLISEHVAPLLLTYYPPVRGIVLAFSNPSISSTPPHHSSSSHQSATTPQPLTLAVTAGEYGVLYVYLTITLLVFRPERGQTLEGWINVQSEGFLGAVVLNLFSVGIERKRLPPDWKWVAPGQQPESTPTTTQDEDDSDTNSDTEIFRPLKGDKHIPDEHDDEASAAMGYFQTRSGKRVRGMIKFRVRDVDVIPGSEWDKGFLSLEGTMLSPVEEGKLITEEKRRILGYQKGVTIVQSSDGDVEMSGGLVAEESRDDRAAGSAEKEKKKRKKKSHSYGIEV</sequence>
<dbReference type="Gene3D" id="2.40.50.1060">
    <property type="match status" value="1"/>
</dbReference>
<feature type="compositionally biased region" description="Low complexity" evidence="8">
    <location>
        <begin position="230"/>
        <end position="241"/>
    </location>
</feature>
<dbReference type="VEuPathDB" id="FungiDB:CPSG_09322"/>
<evidence type="ECO:0000256" key="8">
    <source>
        <dbReference type="SAM" id="MobiDB-lite"/>
    </source>
</evidence>
<keyword evidence="4" id="KW-0597">Phosphoprotein</keyword>
<accession>E9DHM3</accession>
<dbReference type="EMBL" id="GL636509">
    <property type="protein sequence ID" value="EFW13955.1"/>
    <property type="molecule type" value="Genomic_DNA"/>
</dbReference>
<feature type="compositionally biased region" description="Basic and acidic residues" evidence="8">
    <location>
        <begin position="56"/>
        <end position="66"/>
    </location>
</feature>
<comment type="subcellular location">
    <subcellularLocation>
        <location evidence="1">Nucleus</location>
        <location evidence="1">Nucleolus</location>
    </subcellularLocation>
</comment>
<feature type="compositionally biased region" description="Basic residues" evidence="8">
    <location>
        <begin position="41"/>
        <end position="50"/>
    </location>
</feature>
<dbReference type="InterPro" id="IPR036898">
    <property type="entry name" value="RNA_pol_Rpb7-like_N_sf"/>
</dbReference>
<keyword evidence="3 7" id="KW-0240">DNA-directed RNA polymerase</keyword>
<feature type="region of interest" description="Disordered" evidence="8">
    <location>
        <begin position="225"/>
        <end position="268"/>
    </location>
</feature>
<dbReference type="FunFam" id="3.30.1490.120:FF:000004">
    <property type="entry name" value="RNA polymerase I subunit Rpa43"/>
    <property type="match status" value="1"/>
</dbReference>
<feature type="region of interest" description="Disordered" evidence="8">
    <location>
        <begin position="346"/>
        <end position="390"/>
    </location>
</feature>
<dbReference type="AlphaFoldDB" id="E9DHM3"/>
<feature type="compositionally biased region" description="Acidic residues" evidence="8">
    <location>
        <begin position="242"/>
        <end position="251"/>
    </location>
</feature>
<evidence type="ECO:0000256" key="6">
    <source>
        <dbReference type="ARBA" id="ARBA00023242"/>
    </source>
</evidence>
<evidence type="ECO:0000259" key="9">
    <source>
        <dbReference type="Pfam" id="PF17875"/>
    </source>
</evidence>
<dbReference type="PANTHER" id="PTHR12709:SF5">
    <property type="entry name" value="DNA-DIRECTED RNA POLYMERASE I SUBUNIT RPA43"/>
    <property type="match status" value="1"/>
</dbReference>
<dbReference type="InterPro" id="IPR041178">
    <property type="entry name" value="RPA43_OB"/>
</dbReference>
<keyword evidence="6 7" id="KW-0539">Nucleus</keyword>
<dbReference type="STRING" id="443226.E9DHM3"/>
<reference evidence="11" key="1">
    <citation type="journal article" date="2010" name="Genome Res.">
        <title>Population genomic sequencing of Coccidioides fungi reveals recent hybridization and transposon control.</title>
        <authorList>
            <person name="Neafsey D.E."/>
            <person name="Barker B.M."/>
            <person name="Sharpton T.J."/>
            <person name="Stajich J.E."/>
            <person name="Park D.J."/>
            <person name="Whiston E."/>
            <person name="Hung C.-Y."/>
            <person name="McMahan C."/>
            <person name="White J."/>
            <person name="Sykes S."/>
            <person name="Heiman D."/>
            <person name="Young S."/>
            <person name="Zeng Q."/>
            <person name="Abouelleil A."/>
            <person name="Aftuck L."/>
            <person name="Bessette D."/>
            <person name="Brown A."/>
            <person name="FitzGerald M."/>
            <person name="Lui A."/>
            <person name="Macdonald J.P."/>
            <person name="Priest M."/>
            <person name="Orbach M.J."/>
            <person name="Galgiani J.N."/>
            <person name="Kirkland T.N."/>
            <person name="Cole G.T."/>
            <person name="Birren B.W."/>
            <person name="Henn M.R."/>
            <person name="Taylor J.W."/>
            <person name="Rounsley S.D."/>
        </authorList>
    </citation>
    <scope>NUCLEOTIDE SEQUENCE [LARGE SCALE GENOMIC DNA]</scope>
    <source>
        <strain evidence="11">RMSCC 757 / Silveira</strain>
    </source>
</reference>
<evidence type="ECO:0000256" key="7">
    <source>
        <dbReference type="RuleBase" id="RU369086"/>
    </source>
</evidence>
<gene>
    <name evidence="10" type="ORF">CPSG_09322</name>
</gene>
<evidence type="ECO:0000256" key="2">
    <source>
        <dbReference type="ARBA" id="ARBA00005930"/>
    </source>
</evidence>
<dbReference type="GO" id="GO:0006362">
    <property type="term" value="P:transcription elongation by RNA polymerase I"/>
    <property type="evidence" value="ECO:0007669"/>
    <property type="project" value="UniProtKB-ARBA"/>
</dbReference>
<evidence type="ECO:0000256" key="1">
    <source>
        <dbReference type="ARBA" id="ARBA00004604"/>
    </source>
</evidence>
<dbReference type="OrthoDB" id="10250504at2759"/>
<dbReference type="VEuPathDB" id="FungiDB:D8B26_004130"/>
<dbReference type="Proteomes" id="UP000002497">
    <property type="component" value="Unassembled WGS sequence"/>
</dbReference>
<feature type="domain" description="RPA43 OB" evidence="9">
    <location>
        <begin position="186"/>
        <end position="319"/>
    </location>
</feature>
<evidence type="ECO:0000313" key="10">
    <source>
        <dbReference type="EMBL" id="EFW13955.1"/>
    </source>
</evidence>
<comment type="similarity">
    <text evidence="2">Belongs to the eukaryotic RPA43 RNA polymerase subunit family.</text>
</comment>
<feature type="compositionally biased region" description="Basic and acidic residues" evidence="8">
    <location>
        <begin position="254"/>
        <end position="267"/>
    </location>
</feature>
<feature type="compositionally biased region" description="Basic and acidic residues" evidence="8">
    <location>
        <begin position="361"/>
        <end position="375"/>
    </location>
</feature>
<evidence type="ECO:0000256" key="4">
    <source>
        <dbReference type="ARBA" id="ARBA00022553"/>
    </source>
</evidence>
<comment type="function">
    <text evidence="7">DNA-dependent RNA polymerase which catalyzes the transcription of DNA into RNA using the four ribonucleoside triphosphates as substrates.</text>
</comment>
<dbReference type="Gene3D" id="3.30.1490.120">
    <property type="entry name" value="RNA polymerase Rpb7-like, N-terminal domain"/>
    <property type="match status" value="1"/>
</dbReference>
<keyword evidence="5 7" id="KW-0804">Transcription</keyword>
<keyword evidence="11" id="KW-1185">Reference proteome</keyword>
<evidence type="ECO:0000256" key="3">
    <source>
        <dbReference type="ARBA" id="ARBA00022478"/>
    </source>
</evidence>
<protein>
    <recommendedName>
        <fullName evidence="7">DNA-directed RNA polymerase subunit</fullName>
    </recommendedName>
</protein>
<dbReference type="PANTHER" id="PTHR12709">
    <property type="entry name" value="DNA-DIRECTED RNA POLYMERASE II, III"/>
    <property type="match status" value="1"/>
</dbReference>
<evidence type="ECO:0000256" key="5">
    <source>
        <dbReference type="ARBA" id="ARBA00023163"/>
    </source>
</evidence>
<dbReference type="Pfam" id="PF17875">
    <property type="entry name" value="RPA43_OB"/>
    <property type="match status" value="1"/>
</dbReference>
<feature type="compositionally biased region" description="Basic and acidic residues" evidence="8">
    <location>
        <begin position="30"/>
        <end position="40"/>
    </location>
</feature>
<proteinExistence type="inferred from homology"/>
<dbReference type="GO" id="GO:0005736">
    <property type="term" value="C:RNA polymerase I complex"/>
    <property type="evidence" value="ECO:0007669"/>
    <property type="project" value="TreeGrafter"/>
</dbReference>
<dbReference type="OMA" id="DEYGVLY"/>
<dbReference type="GO" id="GO:0006361">
    <property type="term" value="P:transcription initiation at RNA polymerase I promoter"/>
    <property type="evidence" value="ECO:0007669"/>
    <property type="project" value="UniProtKB-ARBA"/>
</dbReference>
<feature type="region of interest" description="Disordered" evidence="8">
    <location>
        <begin position="1"/>
        <end position="84"/>
    </location>
</feature>
<organism evidence="11">
    <name type="scientific">Coccidioides posadasii (strain RMSCC 757 / Silveira)</name>
    <name type="common">Valley fever fungus</name>
    <dbReference type="NCBI Taxonomy" id="443226"/>
    <lineage>
        <taxon>Eukaryota</taxon>
        <taxon>Fungi</taxon>
        <taxon>Dikarya</taxon>
        <taxon>Ascomycota</taxon>
        <taxon>Pezizomycotina</taxon>
        <taxon>Eurotiomycetes</taxon>
        <taxon>Eurotiomycetidae</taxon>
        <taxon>Onygenales</taxon>
        <taxon>Onygenaceae</taxon>
        <taxon>Coccidioides</taxon>
    </lineage>
</organism>
<evidence type="ECO:0000313" key="11">
    <source>
        <dbReference type="Proteomes" id="UP000002497"/>
    </source>
</evidence>
<dbReference type="HOGENOM" id="CLU_036411_1_0_1"/>
<dbReference type="eggNOG" id="KOG4134">
    <property type="taxonomic scope" value="Eukaryota"/>
</dbReference>
<reference evidence="11" key="2">
    <citation type="submission" date="2010-03" db="EMBL/GenBank/DDBJ databases">
        <title>The genome sequence of Coccidioides posadasii strain Silveira.</title>
        <authorList>
            <consortium name="The Broad Institute Genome Sequencing Center for Infectious Disease"/>
            <person name="Neafsey D."/>
            <person name="Orbach M."/>
            <person name="Henn M.R."/>
            <person name="Cole G.T."/>
            <person name="Galgiani J."/>
            <person name="Gardner M.J."/>
            <person name="Kirkland T.N."/>
            <person name="Taylor J.W."/>
            <person name="Young S.K."/>
            <person name="Zeng Q."/>
            <person name="Koehrsen M."/>
            <person name="Alvarado L."/>
            <person name="Berlin A."/>
            <person name="Borenstein D."/>
            <person name="Chapman S.B."/>
            <person name="Chen Z."/>
            <person name="Engels R."/>
            <person name="Freedman E."/>
            <person name="Gellesch M."/>
            <person name="Goldberg J."/>
            <person name="Griggs A."/>
            <person name="Gujja S."/>
            <person name="Heilman E."/>
            <person name="Heiman D."/>
            <person name="Howarth C."/>
            <person name="Jen D."/>
            <person name="Larson L."/>
            <person name="Mehta T."/>
            <person name="Neiman D."/>
            <person name="Park D."/>
            <person name="Pearson M."/>
            <person name="Richards J."/>
            <person name="Roberts A."/>
            <person name="Saif S."/>
            <person name="Shea T."/>
            <person name="Shenoy N."/>
            <person name="Sisk P."/>
            <person name="Stolte C."/>
            <person name="Sykes S."/>
            <person name="Walk T."/>
            <person name="White J."/>
            <person name="Yandava C."/>
            <person name="Haas B."/>
            <person name="Nusbaum C."/>
            <person name="Birren B."/>
        </authorList>
    </citation>
    <scope>NUCLEOTIDE SEQUENCE [LARGE SCALE GENOMIC DNA]</scope>
    <source>
        <strain evidence="11">RMSCC 757 / Silveira</strain>
    </source>
</reference>
<dbReference type="InterPro" id="IPR045113">
    <property type="entry name" value="Rpb7-like"/>
</dbReference>